<proteinExistence type="predicted"/>
<feature type="signal peptide" evidence="1">
    <location>
        <begin position="1"/>
        <end position="30"/>
    </location>
</feature>
<dbReference type="SUPFAM" id="SSF53335">
    <property type="entry name" value="S-adenosyl-L-methionine-dependent methyltransferases"/>
    <property type="match status" value="1"/>
</dbReference>
<keyword evidence="2" id="KW-0489">Methyltransferase</keyword>
<organism evidence="2 3">
    <name type="scientific">Roseateles oligotrophus</name>
    <dbReference type="NCBI Taxonomy" id="1769250"/>
    <lineage>
        <taxon>Bacteria</taxon>
        <taxon>Pseudomonadati</taxon>
        <taxon>Pseudomonadota</taxon>
        <taxon>Betaproteobacteria</taxon>
        <taxon>Burkholderiales</taxon>
        <taxon>Sphaerotilaceae</taxon>
        <taxon>Roseateles</taxon>
    </lineage>
</organism>
<evidence type="ECO:0000256" key="1">
    <source>
        <dbReference type="SAM" id="SignalP"/>
    </source>
</evidence>
<dbReference type="EMBL" id="JAJIRN010000004">
    <property type="protein sequence ID" value="MCV2368599.1"/>
    <property type="molecule type" value="Genomic_DNA"/>
</dbReference>
<name>A0ABT2YF01_9BURK</name>
<dbReference type="RefSeq" id="WP_263571186.1">
    <property type="nucleotide sequence ID" value="NZ_JAJIRN010000004.1"/>
</dbReference>
<keyword evidence="1" id="KW-0732">Signal</keyword>
<dbReference type="GO" id="GO:0008168">
    <property type="term" value="F:methyltransferase activity"/>
    <property type="evidence" value="ECO:0007669"/>
    <property type="project" value="UniProtKB-KW"/>
</dbReference>
<feature type="chain" id="PRO_5047175880" evidence="1">
    <location>
        <begin position="31"/>
        <end position="278"/>
    </location>
</feature>
<protein>
    <submittedName>
        <fullName evidence="2">Methyltransferase</fullName>
    </submittedName>
</protein>
<evidence type="ECO:0000313" key="3">
    <source>
        <dbReference type="Proteomes" id="UP001209701"/>
    </source>
</evidence>
<sequence>MTLTMKMSKHWTLGLAAACAALMAAAPVQADDALKAAIASPHRTPAYVLRDAARHPYETLTFFGIKPNYTVVELSPGGGWYTEILAPYLRDKGQLILAGDDPASEIAYFQRSAARMKDKLAALPAVYDRAQVTVFSAGGSKLDYAKPGSADLVLTFRNVHNWIGAGEEKTQAVFKSAFTALKPGGTFGVVEHRRPASVKQDEKAESGYVHQAYVIRMAENAGFKLAASSEVNANPKDTADHEGGVWSLPPTYGLKDKDRAKFEAIGESDRMTLKFVKP</sequence>
<dbReference type="GO" id="GO:0032259">
    <property type="term" value="P:methylation"/>
    <property type="evidence" value="ECO:0007669"/>
    <property type="project" value="UniProtKB-KW"/>
</dbReference>
<keyword evidence="2" id="KW-0808">Transferase</keyword>
<dbReference type="Gene3D" id="3.40.50.150">
    <property type="entry name" value="Vaccinia Virus protein VP39"/>
    <property type="match status" value="1"/>
</dbReference>
<keyword evidence="3" id="KW-1185">Reference proteome</keyword>
<dbReference type="PIRSF" id="PIRSF031679">
    <property type="entry name" value="Mtase_Alr7345_prd"/>
    <property type="match status" value="1"/>
</dbReference>
<dbReference type="Proteomes" id="UP001209701">
    <property type="component" value="Unassembled WGS sequence"/>
</dbReference>
<evidence type="ECO:0000313" key="2">
    <source>
        <dbReference type="EMBL" id="MCV2368599.1"/>
    </source>
</evidence>
<gene>
    <name evidence="2" type="ORF">LNV07_10915</name>
</gene>
<dbReference type="InterPro" id="IPR029063">
    <property type="entry name" value="SAM-dependent_MTases_sf"/>
</dbReference>
<accession>A0ABT2YF01</accession>
<dbReference type="InterPro" id="IPR016980">
    <property type="entry name" value="S-AdoMet-dep_MeTrfase_Alr7345"/>
</dbReference>
<comment type="caution">
    <text evidence="2">The sequence shown here is derived from an EMBL/GenBank/DDBJ whole genome shotgun (WGS) entry which is preliminary data.</text>
</comment>
<reference evidence="2 3" key="1">
    <citation type="submission" date="2021-11" db="EMBL/GenBank/DDBJ databases">
        <authorList>
            <person name="Liang Q."/>
            <person name="Mou H."/>
            <person name="Liu Z."/>
        </authorList>
    </citation>
    <scope>NUCLEOTIDE SEQUENCE [LARGE SCALE GENOMIC DNA]</scope>
    <source>
        <strain evidence="2 3">CHU3</strain>
    </source>
</reference>